<organism evidence="3 4">
    <name type="scientific">Fasciola hepatica</name>
    <name type="common">Liver fluke</name>
    <dbReference type="NCBI Taxonomy" id="6192"/>
    <lineage>
        <taxon>Eukaryota</taxon>
        <taxon>Metazoa</taxon>
        <taxon>Spiralia</taxon>
        <taxon>Lophotrochozoa</taxon>
        <taxon>Platyhelminthes</taxon>
        <taxon>Trematoda</taxon>
        <taxon>Digenea</taxon>
        <taxon>Plagiorchiida</taxon>
        <taxon>Echinostomata</taxon>
        <taxon>Echinostomatoidea</taxon>
        <taxon>Fasciolidae</taxon>
        <taxon>Fasciola</taxon>
    </lineage>
</organism>
<dbReference type="GO" id="GO:0005789">
    <property type="term" value="C:endoplasmic reticulum membrane"/>
    <property type="evidence" value="ECO:0007669"/>
    <property type="project" value="TreeGrafter"/>
</dbReference>
<protein>
    <submittedName>
        <fullName evidence="3">Uncharacterized protein</fullName>
    </submittedName>
</protein>
<evidence type="ECO:0000313" key="4">
    <source>
        <dbReference type="Proteomes" id="UP000230066"/>
    </source>
</evidence>
<gene>
    <name evidence="3" type="ORF">D915_001935</name>
</gene>
<feature type="transmembrane region" description="Helical" evidence="2">
    <location>
        <begin position="169"/>
        <end position="190"/>
    </location>
</feature>
<dbReference type="EMBL" id="JXXN02000469">
    <property type="protein sequence ID" value="THD27288.1"/>
    <property type="molecule type" value="Genomic_DNA"/>
</dbReference>
<evidence type="ECO:0000256" key="2">
    <source>
        <dbReference type="SAM" id="Phobius"/>
    </source>
</evidence>
<keyword evidence="2" id="KW-0472">Membrane</keyword>
<dbReference type="GO" id="GO:0042058">
    <property type="term" value="P:regulation of epidermal growth factor receptor signaling pathway"/>
    <property type="evidence" value="ECO:0007669"/>
    <property type="project" value="TreeGrafter"/>
</dbReference>
<comment type="caution">
    <text evidence="3">The sequence shown here is derived from an EMBL/GenBank/DDBJ whole genome shotgun (WGS) entry which is preliminary data.</text>
</comment>
<keyword evidence="4" id="KW-1185">Reference proteome</keyword>
<evidence type="ECO:0000313" key="3">
    <source>
        <dbReference type="EMBL" id="THD27288.1"/>
    </source>
</evidence>
<reference evidence="3" key="1">
    <citation type="submission" date="2019-03" db="EMBL/GenBank/DDBJ databases">
        <title>Improved annotation for the trematode Fasciola hepatica.</title>
        <authorList>
            <person name="Choi Y.-J."/>
            <person name="Martin J."/>
            <person name="Mitreva M."/>
        </authorList>
    </citation>
    <scope>NUCLEOTIDE SEQUENCE [LARGE SCALE GENOMIC DNA]</scope>
</reference>
<dbReference type="PANTHER" id="PTHR45965:SF3">
    <property type="entry name" value="INACTIVE RHOMBOID PROTEIN 1"/>
    <property type="match status" value="1"/>
</dbReference>
<sequence length="263" mass="29757">MNGIKRSLSRLGPLYDDEKLRKWDVRERLYWDRTYPSTQSLTKPVSAPAASCSINSISPFDQPVVSVSPLSVQVRPRPDCHVYDVIVDVHNRGCMSSSVKADQIEPIRGNDTIHMNSSKEGAKIGTPAIPEQIFATTPQIVTYLHAQDGNALFSSYFKFGLPPKHFPHFTLWLSFVQLLVFVIALCLFGMSSFGPGYNRRIPGRVLMPNLVVDHVCRIEPRSVLLAQRLTDLIRLGARFAPCMRPDPLFTDHVVERQKRWDRA</sequence>
<dbReference type="AlphaFoldDB" id="A0A4E0RWL9"/>
<evidence type="ECO:0000256" key="1">
    <source>
        <dbReference type="ARBA" id="ARBA00009045"/>
    </source>
</evidence>
<keyword evidence="2" id="KW-0812">Transmembrane</keyword>
<comment type="similarity">
    <text evidence="1">Belongs to the peptidase S54 family.</text>
</comment>
<dbReference type="InterPro" id="IPR051512">
    <property type="entry name" value="Inactive_Rhomboid"/>
</dbReference>
<dbReference type="Proteomes" id="UP000230066">
    <property type="component" value="Unassembled WGS sequence"/>
</dbReference>
<dbReference type="GO" id="GO:0050708">
    <property type="term" value="P:regulation of protein secretion"/>
    <property type="evidence" value="ECO:0007669"/>
    <property type="project" value="TreeGrafter"/>
</dbReference>
<proteinExistence type="inferred from homology"/>
<keyword evidence="2" id="KW-1133">Transmembrane helix</keyword>
<accession>A0A4E0RWL9</accession>
<dbReference type="PANTHER" id="PTHR45965">
    <property type="entry name" value="INACTIVE RHOMBOID PROTEIN"/>
    <property type="match status" value="1"/>
</dbReference>
<name>A0A4E0RWL9_FASHE</name>